<proteinExistence type="inferred from homology"/>
<accession>A0A1L6MYQ6</accession>
<comment type="subcellular location">
    <subcellularLocation>
        <location evidence="1 7">Cell membrane</location>
        <topology evidence="1 7">Multi-pass membrane protein</topology>
    </subcellularLocation>
</comment>
<dbReference type="STRING" id="1882918.BCY86_07560"/>
<keyword evidence="10" id="KW-1185">Reference proteome</keyword>
<evidence type="ECO:0000256" key="7">
    <source>
        <dbReference type="RuleBase" id="RU362048"/>
    </source>
</evidence>
<keyword evidence="6 7" id="KW-0472">Membrane</keyword>
<feature type="region of interest" description="Disordered" evidence="8">
    <location>
        <begin position="1"/>
        <end position="22"/>
    </location>
</feature>
<gene>
    <name evidence="9" type="ORF">BCY86_07560</name>
</gene>
<dbReference type="InterPro" id="IPR002771">
    <property type="entry name" value="Multi_antbiot-R_MarC"/>
</dbReference>
<evidence type="ECO:0000256" key="4">
    <source>
        <dbReference type="ARBA" id="ARBA00022692"/>
    </source>
</evidence>
<feature type="transmembrane region" description="Helical" evidence="7">
    <location>
        <begin position="64"/>
        <end position="86"/>
    </location>
</feature>
<evidence type="ECO:0000256" key="8">
    <source>
        <dbReference type="SAM" id="MobiDB-lite"/>
    </source>
</evidence>
<evidence type="ECO:0000256" key="5">
    <source>
        <dbReference type="ARBA" id="ARBA00022989"/>
    </source>
</evidence>
<dbReference type="Pfam" id="PF01914">
    <property type="entry name" value="MarC"/>
    <property type="match status" value="1"/>
</dbReference>
<dbReference type="KEGG" id="pabo:BCY86_07560"/>
<keyword evidence="5 7" id="KW-1133">Transmembrane helix</keyword>
<evidence type="ECO:0000256" key="1">
    <source>
        <dbReference type="ARBA" id="ARBA00004651"/>
    </source>
</evidence>
<evidence type="ECO:0000256" key="3">
    <source>
        <dbReference type="ARBA" id="ARBA00022475"/>
    </source>
</evidence>
<dbReference type="Proteomes" id="UP000185544">
    <property type="component" value="Chromosome"/>
</dbReference>
<dbReference type="GO" id="GO:0005886">
    <property type="term" value="C:plasma membrane"/>
    <property type="evidence" value="ECO:0007669"/>
    <property type="project" value="UniProtKB-SubCell"/>
</dbReference>
<reference evidence="9 10" key="1">
    <citation type="submission" date="2016-08" db="EMBL/GenBank/DDBJ databases">
        <title>Identification and validation of antigenic proteins from Pajaroellobacter abortibovis using de-novo genome sequence assembly and reverse vaccinology.</title>
        <authorList>
            <person name="Welly B.T."/>
            <person name="Miller M.R."/>
            <person name="Stott J.L."/>
            <person name="Blanchard M.T."/>
            <person name="Islas-Trejo A.D."/>
            <person name="O'Rourke S.M."/>
            <person name="Young A.E."/>
            <person name="Medrano J.F."/>
            <person name="Van Eenennaam A.L."/>
        </authorList>
    </citation>
    <scope>NUCLEOTIDE SEQUENCE [LARGE SCALE GENOMIC DNA]</scope>
    <source>
        <strain evidence="9 10">BTF92-0548A/99-0131</strain>
    </source>
</reference>
<comment type="caution">
    <text evidence="7">Lacks conserved residue(s) required for the propagation of feature annotation.</text>
</comment>
<protein>
    <recommendedName>
        <fullName evidence="7">UPF0056 membrane protein</fullName>
    </recommendedName>
</protein>
<keyword evidence="4 7" id="KW-0812">Transmembrane</keyword>
<evidence type="ECO:0000256" key="6">
    <source>
        <dbReference type="ARBA" id="ARBA00023136"/>
    </source>
</evidence>
<organism evidence="9 10">
    <name type="scientific">Pajaroellobacter abortibovis</name>
    <dbReference type="NCBI Taxonomy" id="1882918"/>
    <lineage>
        <taxon>Bacteria</taxon>
        <taxon>Pseudomonadati</taxon>
        <taxon>Myxococcota</taxon>
        <taxon>Polyangia</taxon>
        <taxon>Polyangiales</taxon>
        <taxon>Polyangiaceae</taxon>
    </lineage>
</organism>
<dbReference type="EMBL" id="CP016908">
    <property type="protein sequence ID" value="APS00548.1"/>
    <property type="molecule type" value="Genomic_DNA"/>
</dbReference>
<evidence type="ECO:0000313" key="9">
    <source>
        <dbReference type="EMBL" id="APS00548.1"/>
    </source>
</evidence>
<feature type="transmembrane region" description="Helical" evidence="7">
    <location>
        <begin position="31"/>
        <end position="52"/>
    </location>
</feature>
<dbReference type="AlphaFoldDB" id="A0A1L6MYQ6"/>
<evidence type="ECO:0000256" key="2">
    <source>
        <dbReference type="ARBA" id="ARBA00009784"/>
    </source>
</evidence>
<keyword evidence="3" id="KW-1003">Cell membrane</keyword>
<evidence type="ECO:0000313" key="10">
    <source>
        <dbReference type="Proteomes" id="UP000185544"/>
    </source>
</evidence>
<name>A0A1L6MYQ6_9BACT</name>
<comment type="similarity">
    <text evidence="2 7">Belongs to the UPF0056 (MarC) family.</text>
</comment>
<sequence length="88" mass="9488">MMEAKHSNTRITSQEQLEAEDTVEQHSGTGIVPFGLPLPSGPGAIVTVMVLIAKSESKMQRIGVYAAIAGVSLFFPFPSLLFQLPILF</sequence>